<dbReference type="AlphaFoldDB" id="A0A485M186"/>
<organism evidence="1">
    <name type="scientific">anaerobic digester metagenome</name>
    <dbReference type="NCBI Taxonomy" id="1263854"/>
    <lineage>
        <taxon>unclassified sequences</taxon>
        <taxon>metagenomes</taxon>
        <taxon>ecological metagenomes</taxon>
    </lineage>
</organism>
<evidence type="ECO:0000313" key="1">
    <source>
        <dbReference type="EMBL" id="VFU12383.1"/>
    </source>
</evidence>
<dbReference type="SMART" id="SM00882">
    <property type="entry name" value="CoA_trans"/>
    <property type="match status" value="1"/>
</dbReference>
<dbReference type="PANTHER" id="PTHR43293">
    <property type="entry name" value="ACETATE COA-TRANSFERASE YDIF"/>
    <property type="match status" value="1"/>
</dbReference>
<proteinExistence type="predicted"/>
<dbReference type="PANTHER" id="PTHR43293:SF3">
    <property type="entry name" value="CHOLESTEROL RING-CLEAVING HYDROLASE IPDB SUBUNIT"/>
    <property type="match status" value="1"/>
</dbReference>
<protein>
    <submittedName>
        <fullName evidence="1">Glutaconate CoA-transferase subunit B</fullName>
        <ecNumber evidence="1">2.8.3.12</ecNumber>
    </submittedName>
</protein>
<dbReference type="EC" id="2.8.3.12" evidence="1"/>
<dbReference type="SUPFAM" id="SSF100950">
    <property type="entry name" value="NagB/RpiA/CoA transferase-like"/>
    <property type="match status" value="1"/>
</dbReference>
<dbReference type="EMBL" id="CAADRN010000082">
    <property type="protein sequence ID" value="VFU12383.1"/>
    <property type="molecule type" value="Genomic_DNA"/>
</dbReference>
<dbReference type="GO" id="GO:0018730">
    <property type="term" value="F:glutaconate CoA-transferase activity"/>
    <property type="evidence" value="ECO:0007669"/>
    <property type="project" value="UniProtKB-EC"/>
</dbReference>
<dbReference type="Pfam" id="PF01144">
    <property type="entry name" value="CoA_trans"/>
    <property type="match status" value="1"/>
</dbReference>
<reference evidence="1" key="1">
    <citation type="submission" date="2019-03" db="EMBL/GenBank/DDBJ databases">
        <authorList>
            <person name="Hao L."/>
        </authorList>
    </citation>
    <scope>NUCLEOTIDE SEQUENCE</scope>
</reference>
<name>A0A485M186_9ZZZZ</name>
<accession>A0A485M186</accession>
<gene>
    <name evidence="1" type="primary">gctB</name>
    <name evidence="1" type="ORF">SCFA_1720002</name>
</gene>
<keyword evidence="1" id="KW-0808">Transferase</keyword>
<sequence length="269" mass="29258">MMTKYSEDFTTQEMIVVAGSRSLPDNKVIFAGTGLPMVAITLAQLTHGPGIVPVFEAGAVGPVLSRGLPLSVGDSRTTFQANYLLGLNSAFELTQRGYADIGFIGGAEIDPYGNLNSTMMGDFPDGYLRPKTRLPGSGGASDMACSCERTIIIMVHEPRRFNEKISYITSPGYLDGSPNARWRAGLVGQGPQRVITTKAILGFDDETKRMKLVATLPGETVKSVQDATGFELIIPSDVYEFEPPTVEEIRLIREVIDPQGYFVKKKIKE</sequence>
<dbReference type="InterPro" id="IPR037171">
    <property type="entry name" value="NagB/RpiA_transferase-like"/>
</dbReference>
<dbReference type="InterPro" id="IPR004165">
    <property type="entry name" value="CoA_trans_fam_I"/>
</dbReference>
<dbReference type="Gene3D" id="3.40.1080.10">
    <property type="entry name" value="Glutaconate Coenzyme A-transferase"/>
    <property type="match status" value="1"/>
</dbReference>